<accession>A0ABS2ME55</accession>
<dbReference type="GO" id="GO:0004040">
    <property type="term" value="F:amidase activity"/>
    <property type="evidence" value="ECO:0007669"/>
    <property type="project" value="UniProtKB-EC"/>
</dbReference>
<dbReference type="EMBL" id="JAFBBZ010000001">
    <property type="protein sequence ID" value="MBM7509476.1"/>
    <property type="molecule type" value="Genomic_DNA"/>
</dbReference>
<dbReference type="InterPro" id="IPR036928">
    <property type="entry name" value="AS_sf"/>
</dbReference>
<dbReference type="RefSeq" id="WP_307823063.1">
    <property type="nucleotide sequence ID" value="NZ_JACDTV010000001.1"/>
</dbReference>
<name>A0ABS2ME55_9ACTN</name>
<sequence length="478" mass="50327">MSSQQPAPDLGVHSSARAMAAAVRSRRISARELLELHLERIEERNPELNAVVNLDVERARAGAAAADQHLARGGPLGPLHGLPFAFKDTHAVAGWPTTYGSRLFADHVPQHDELLVERVRRAGVVVVGRTNVPEFAAGSHTFNRLFGTTRNPYDPSRSAGGSSGGAAAALASGMVPLADGSDMGGSLRNPASFCGVVGMRPSLGRVPEWPLYNQWETTSVGGPLARDVGDLALLLSVMAGPDPRAPMALGDPGHLLAAPLEPTPRALHGLRVAWSLDLGGAFAVDEEVAVVTEQAGRLMARHGARVHGAHPDLAEGDDTFRTLRAWHLHAKLGPLLAEHPGELKASLADNIRAGAPLSGTDVARAYTQRTTLGERMRQFFTQHDLLVLPVSQVAPFPAEQEYPTQVAGRPMGSYLDWMRSAYLVSVTGCPAIAVPAGRTPDGLPVGVQLVGPHGSDRRLLEVAAAFEAAAASKGGGHG</sequence>
<gene>
    <name evidence="2" type="ORF">JOE61_003290</name>
</gene>
<comment type="caution">
    <text evidence="2">The sequence shown here is derived from an EMBL/GenBank/DDBJ whole genome shotgun (WGS) entry which is preliminary data.</text>
</comment>
<dbReference type="InterPro" id="IPR000120">
    <property type="entry name" value="Amidase"/>
</dbReference>
<dbReference type="PANTHER" id="PTHR11895:SF76">
    <property type="entry name" value="INDOLEACETAMIDE HYDROLASE"/>
    <property type="match status" value="1"/>
</dbReference>
<proteinExistence type="predicted"/>
<dbReference type="NCBIfam" id="NF005686">
    <property type="entry name" value="PRK07486.1"/>
    <property type="match status" value="1"/>
</dbReference>
<dbReference type="Gene3D" id="3.90.1300.10">
    <property type="entry name" value="Amidase signature (AS) domain"/>
    <property type="match status" value="1"/>
</dbReference>
<evidence type="ECO:0000313" key="2">
    <source>
        <dbReference type="EMBL" id="MBM7509476.1"/>
    </source>
</evidence>
<organism evidence="2 3">
    <name type="scientific">Nocardioides salarius</name>
    <dbReference type="NCBI Taxonomy" id="374513"/>
    <lineage>
        <taxon>Bacteria</taxon>
        <taxon>Bacillati</taxon>
        <taxon>Actinomycetota</taxon>
        <taxon>Actinomycetes</taxon>
        <taxon>Propionibacteriales</taxon>
        <taxon>Nocardioidaceae</taxon>
        <taxon>Nocardioides</taxon>
    </lineage>
</organism>
<evidence type="ECO:0000313" key="3">
    <source>
        <dbReference type="Proteomes" id="UP000732378"/>
    </source>
</evidence>
<dbReference type="SUPFAM" id="SSF75304">
    <property type="entry name" value="Amidase signature (AS) enzymes"/>
    <property type="match status" value="1"/>
</dbReference>
<dbReference type="InterPro" id="IPR020556">
    <property type="entry name" value="Amidase_CS"/>
</dbReference>
<dbReference type="Proteomes" id="UP000732378">
    <property type="component" value="Unassembled WGS sequence"/>
</dbReference>
<dbReference type="Pfam" id="PF01425">
    <property type="entry name" value="Amidase"/>
    <property type="match status" value="1"/>
</dbReference>
<dbReference type="PROSITE" id="PS00571">
    <property type="entry name" value="AMIDASES"/>
    <property type="match status" value="1"/>
</dbReference>
<evidence type="ECO:0000259" key="1">
    <source>
        <dbReference type="Pfam" id="PF01425"/>
    </source>
</evidence>
<keyword evidence="3" id="KW-1185">Reference proteome</keyword>
<dbReference type="PANTHER" id="PTHR11895">
    <property type="entry name" value="TRANSAMIDASE"/>
    <property type="match status" value="1"/>
</dbReference>
<dbReference type="EC" id="3.5.1.4" evidence="2"/>
<protein>
    <submittedName>
        <fullName evidence="2">Amidase</fullName>
        <ecNumber evidence="2">3.5.1.4</ecNumber>
    </submittedName>
</protein>
<dbReference type="InterPro" id="IPR023631">
    <property type="entry name" value="Amidase_dom"/>
</dbReference>
<feature type="domain" description="Amidase" evidence="1">
    <location>
        <begin position="32"/>
        <end position="460"/>
    </location>
</feature>
<reference evidence="2 3" key="1">
    <citation type="submission" date="2021-01" db="EMBL/GenBank/DDBJ databases">
        <title>Sequencing the genomes of 1000 actinobacteria strains.</title>
        <authorList>
            <person name="Klenk H.-P."/>
        </authorList>
    </citation>
    <scope>NUCLEOTIDE SEQUENCE [LARGE SCALE GENOMIC DNA]</scope>
    <source>
        <strain evidence="2 3">DSM 18239</strain>
    </source>
</reference>
<keyword evidence="2" id="KW-0378">Hydrolase</keyword>